<accession>A0ABQ9GB25</accession>
<comment type="caution">
    <text evidence="1">The sequence shown here is derived from an EMBL/GenBank/DDBJ whole genome shotgun (WGS) entry which is preliminary data.</text>
</comment>
<name>A0ABQ9GB25_9NEOP</name>
<proteinExistence type="predicted"/>
<gene>
    <name evidence="1" type="ORF">PR048_030216</name>
</gene>
<reference evidence="1 2" key="1">
    <citation type="submission" date="2023-02" db="EMBL/GenBank/DDBJ databases">
        <title>LHISI_Scaffold_Assembly.</title>
        <authorList>
            <person name="Stuart O.P."/>
            <person name="Cleave R."/>
            <person name="Magrath M.J.L."/>
            <person name="Mikheyev A.S."/>
        </authorList>
    </citation>
    <scope>NUCLEOTIDE SEQUENCE [LARGE SCALE GENOMIC DNA]</scope>
    <source>
        <strain evidence="1">Daus_M_001</strain>
        <tissue evidence="1">Leg muscle</tissue>
    </source>
</reference>
<keyword evidence="2" id="KW-1185">Reference proteome</keyword>
<organism evidence="1 2">
    <name type="scientific">Dryococelus australis</name>
    <dbReference type="NCBI Taxonomy" id="614101"/>
    <lineage>
        <taxon>Eukaryota</taxon>
        <taxon>Metazoa</taxon>
        <taxon>Ecdysozoa</taxon>
        <taxon>Arthropoda</taxon>
        <taxon>Hexapoda</taxon>
        <taxon>Insecta</taxon>
        <taxon>Pterygota</taxon>
        <taxon>Neoptera</taxon>
        <taxon>Polyneoptera</taxon>
        <taxon>Phasmatodea</taxon>
        <taxon>Verophasmatodea</taxon>
        <taxon>Anareolatae</taxon>
        <taxon>Phasmatidae</taxon>
        <taxon>Eurycanthinae</taxon>
        <taxon>Dryococelus</taxon>
    </lineage>
</organism>
<dbReference type="Proteomes" id="UP001159363">
    <property type="component" value="Chromosome 13"/>
</dbReference>
<sequence>MDEGLAWTLIYRGFQLSLNFDFKVFPAEDGGRRRVKRVTRNQHIGNQPPEQGSSVKMEGTCEVASMHKSEDLQGLQSNLLRKWVLTITTSAWKNIDIHQSNICMLKNFTSRTSNNYKKAERRFDWKQFQETTVVGKQPEECNDKHQWPPYWQSSSGHGQQTSSCGGSHNFASTNMW</sequence>
<evidence type="ECO:0000313" key="2">
    <source>
        <dbReference type="Proteomes" id="UP001159363"/>
    </source>
</evidence>
<dbReference type="EMBL" id="JARBHB010000014">
    <property type="protein sequence ID" value="KAJ8868677.1"/>
    <property type="molecule type" value="Genomic_DNA"/>
</dbReference>
<evidence type="ECO:0000313" key="1">
    <source>
        <dbReference type="EMBL" id="KAJ8868677.1"/>
    </source>
</evidence>
<protein>
    <submittedName>
        <fullName evidence="1">Uncharacterized protein</fullName>
    </submittedName>
</protein>